<dbReference type="InterPro" id="IPR021440">
    <property type="entry name" value="DUF3089"/>
</dbReference>
<organism evidence="1 2">
    <name type="scientific">Sphingomonas changbaiensis NBRC 104936</name>
    <dbReference type="NCBI Taxonomy" id="1219043"/>
    <lineage>
        <taxon>Bacteria</taxon>
        <taxon>Pseudomonadati</taxon>
        <taxon>Pseudomonadota</taxon>
        <taxon>Alphaproteobacteria</taxon>
        <taxon>Sphingomonadales</taxon>
        <taxon>Sphingomonadaceae</taxon>
        <taxon>Sphingomonas</taxon>
    </lineage>
</organism>
<dbReference type="OrthoDB" id="9794645at2"/>
<dbReference type="Gene3D" id="3.40.50.1820">
    <property type="entry name" value="alpha/beta hydrolase"/>
    <property type="match status" value="1"/>
</dbReference>
<keyword evidence="2" id="KW-1185">Reference proteome</keyword>
<evidence type="ECO:0008006" key="3">
    <source>
        <dbReference type="Google" id="ProtNLM"/>
    </source>
</evidence>
<gene>
    <name evidence="1" type="ORF">SCH01S_36_00010</name>
</gene>
<dbReference type="EMBL" id="BBWU01000036">
    <property type="protein sequence ID" value="GAO39646.1"/>
    <property type="molecule type" value="Genomic_DNA"/>
</dbReference>
<dbReference type="InterPro" id="IPR029058">
    <property type="entry name" value="AB_hydrolase_fold"/>
</dbReference>
<dbReference type="AlphaFoldDB" id="A0A0E9MQD6"/>
<evidence type="ECO:0000313" key="2">
    <source>
        <dbReference type="Proteomes" id="UP000033202"/>
    </source>
</evidence>
<reference evidence="1 2" key="1">
    <citation type="submission" date="2015-04" db="EMBL/GenBank/DDBJ databases">
        <title>Whole genome shotgun sequence of Sphingomonas changbaiensis NBRC 104936.</title>
        <authorList>
            <person name="Katano-Makiyama Y."/>
            <person name="Hosoyama A."/>
            <person name="Hashimoto M."/>
            <person name="Noguchi M."/>
            <person name="Tsuchikane K."/>
            <person name="Ohji S."/>
            <person name="Yamazoe A."/>
            <person name="Ichikawa N."/>
            <person name="Kimura A."/>
            <person name="Fujita N."/>
        </authorList>
    </citation>
    <scope>NUCLEOTIDE SEQUENCE [LARGE SCALE GENOMIC DNA]</scope>
    <source>
        <strain evidence="1 2">NBRC 104936</strain>
    </source>
</reference>
<dbReference type="RefSeq" id="WP_046348470.1">
    <property type="nucleotide sequence ID" value="NZ_BBWU01000036.1"/>
</dbReference>
<dbReference type="Proteomes" id="UP000033202">
    <property type="component" value="Unassembled WGS sequence"/>
</dbReference>
<dbReference type="SUPFAM" id="SSF53474">
    <property type="entry name" value="alpha/beta-Hydrolases"/>
    <property type="match status" value="1"/>
</dbReference>
<dbReference type="Pfam" id="PF11288">
    <property type="entry name" value="DUF3089"/>
    <property type="match status" value="1"/>
</dbReference>
<accession>A0A0E9MQD6</accession>
<dbReference type="STRING" id="1219043.SCH01S_36_00010"/>
<sequence>MDRKFLYVIAALIILVLGAGIAYQLFGTDLFRRVFVPSVAFKAEPPQAQGAYADPAMWYSRPGKGPNDPALWVPAGYKPNPNPPAALFFIHPTSFLDRNAWNMDLDNAEANQRARLFIRGQASAWNEVAEVWAPKYRQATFGAFLTNKADAQKALDLAYRDVLAAFDAFVAQVPKDRPIFLAGHSQGALHLERLLRERIAGTPLAKRVVAAYVVGWPISLTTDLPALGLPACTNADQAGCILSWMSFAEPADPGLITDTYDASTGFDGQPRKGTPFLCVNPITGTQNGAAPASANLGTLYPSADLSAAEIKAGQVPARCAGRGILLIGAPPKLAPYVLPGNNYHVFDISLFWANVRADAARRLASYDKE</sequence>
<proteinExistence type="predicted"/>
<evidence type="ECO:0000313" key="1">
    <source>
        <dbReference type="EMBL" id="GAO39646.1"/>
    </source>
</evidence>
<name>A0A0E9MQD6_9SPHN</name>
<protein>
    <recommendedName>
        <fullName evidence="3">DUF3089 domain-containing protein</fullName>
    </recommendedName>
</protein>
<comment type="caution">
    <text evidence="1">The sequence shown here is derived from an EMBL/GenBank/DDBJ whole genome shotgun (WGS) entry which is preliminary data.</text>
</comment>